<dbReference type="AlphaFoldDB" id="A0A839UR66"/>
<reference evidence="2 3" key="1">
    <citation type="submission" date="2020-08" db="EMBL/GenBank/DDBJ databases">
        <title>Genomic Encyclopedia of Type Strains, Phase III (KMG-III): the genomes of soil and plant-associated and newly described type strains.</title>
        <authorList>
            <person name="Whitman W."/>
        </authorList>
    </citation>
    <scope>NUCLEOTIDE SEQUENCE [LARGE SCALE GENOMIC DNA]</scope>
    <source>
        <strain evidence="2 3">CECT 8571</strain>
    </source>
</reference>
<evidence type="ECO:0000313" key="3">
    <source>
        <dbReference type="Proteomes" id="UP000559987"/>
    </source>
</evidence>
<dbReference type="RefSeq" id="WP_183909842.1">
    <property type="nucleotide sequence ID" value="NZ_JACHXZ010000002.1"/>
</dbReference>
<evidence type="ECO:0000256" key="1">
    <source>
        <dbReference type="SAM" id="SignalP"/>
    </source>
</evidence>
<dbReference type="EMBL" id="JACHXZ010000002">
    <property type="protein sequence ID" value="MBB3168356.1"/>
    <property type="molecule type" value="Genomic_DNA"/>
</dbReference>
<gene>
    <name evidence="2" type="ORF">FHS30_001540</name>
</gene>
<keyword evidence="1" id="KW-0732">Signal</keyword>
<keyword evidence="3" id="KW-1185">Reference proteome</keyword>
<dbReference type="Proteomes" id="UP000559987">
    <property type="component" value="Unassembled WGS sequence"/>
</dbReference>
<proteinExistence type="predicted"/>
<feature type="signal peptide" evidence="1">
    <location>
        <begin position="1"/>
        <end position="16"/>
    </location>
</feature>
<sequence length="168" mass="18733">MKLTLLFILITIIASACSKSEINSNKNQVSVAPSTQTIKLPLKKIKANRAIKNLQISKSEISGTVKNRRANLTFTKPLIKNPGTYRFSMNVNQKSPSRVTVYYKKIGAGTKYLKENSKSFTINKTTTTYASFDFVIDEVPATLLIRPATKPSEFKLSNIKLIQLTTSQ</sequence>
<protein>
    <submittedName>
        <fullName evidence="2">Uncharacterized protein</fullName>
    </submittedName>
</protein>
<evidence type="ECO:0000313" key="2">
    <source>
        <dbReference type="EMBL" id="MBB3168356.1"/>
    </source>
</evidence>
<accession>A0A839UR66</accession>
<organism evidence="2 3">
    <name type="scientific">Simiduia aestuariiviva</name>
    <dbReference type="NCBI Taxonomy" id="1510459"/>
    <lineage>
        <taxon>Bacteria</taxon>
        <taxon>Pseudomonadati</taxon>
        <taxon>Pseudomonadota</taxon>
        <taxon>Gammaproteobacteria</taxon>
        <taxon>Cellvibrionales</taxon>
        <taxon>Cellvibrionaceae</taxon>
        <taxon>Simiduia</taxon>
    </lineage>
</organism>
<dbReference type="Gene3D" id="2.60.120.260">
    <property type="entry name" value="Galactose-binding domain-like"/>
    <property type="match status" value="1"/>
</dbReference>
<dbReference type="PROSITE" id="PS51257">
    <property type="entry name" value="PROKAR_LIPOPROTEIN"/>
    <property type="match status" value="1"/>
</dbReference>
<feature type="chain" id="PRO_5032972802" evidence="1">
    <location>
        <begin position="17"/>
        <end position="168"/>
    </location>
</feature>
<comment type="caution">
    <text evidence="2">The sequence shown here is derived from an EMBL/GenBank/DDBJ whole genome shotgun (WGS) entry which is preliminary data.</text>
</comment>
<name>A0A839UR66_9GAMM</name>